<comment type="caution">
    <text evidence="6">The sequence shown here is derived from an EMBL/GenBank/DDBJ whole genome shotgun (WGS) entry which is preliminary data.</text>
</comment>
<dbReference type="RefSeq" id="WP_110257434.1">
    <property type="nucleotide sequence ID" value="NZ_QJKB01000010.1"/>
</dbReference>
<dbReference type="GO" id="GO:0017136">
    <property type="term" value="F:histone deacetylase activity, NAD-dependent"/>
    <property type="evidence" value="ECO:0007669"/>
    <property type="project" value="TreeGrafter"/>
</dbReference>
<dbReference type="Gene3D" id="3.40.50.1220">
    <property type="entry name" value="TPP-binding domain"/>
    <property type="match status" value="1"/>
</dbReference>
<protein>
    <recommendedName>
        <fullName evidence="1">protein acetyllysine N-acetyltransferase</fullName>
        <ecNumber evidence="1">2.3.1.286</ecNumber>
    </recommendedName>
</protein>
<evidence type="ECO:0000259" key="5">
    <source>
        <dbReference type="PROSITE" id="PS50305"/>
    </source>
</evidence>
<dbReference type="Gene3D" id="3.30.1600.10">
    <property type="entry name" value="SIR2/SIRT2 'Small Domain"/>
    <property type="match status" value="1"/>
</dbReference>
<dbReference type="InterPro" id="IPR003000">
    <property type="entry name" value="Sirtuin"/>
</dbReference>
<dbReference type="OrthoDB" id="9800582at2"/>
<evidence type="ECO:0000256" key="3">
    <source>
        <dbReference type="ARBA" id="ARBA00023027"/>
    </source>
</evidence>
<dbReference type="AlphaFoldDB" id="A0A318JHP9"/>
<dbReference type="InterPro" id="IPR050134">
    <property type="entry name" value="NAD-dep_sirtuin_deacylases"/>
</dbReference>
<name>A0A318JHP9_9BURK</name>
<comment type="caution">
    <text evidence="4">Lacks conserved residue(s) required for the propagation of feature annotation.</text>
</comment>
<sequence length="239" mass="26303">MKPEIQTNKIVVLSGSGISAESGIPTFRDANGLWHNYSWEAVASPIGWRAHPEVVLEFYNERRQQAAQAQPNAAHLALAALESAYEVVVITQNIDDLHERAGSSNVIHVHGQLNHARGTSDARRRYRIDAAPILMGQLCEDGTQLRPDIVWFGEDVEYMEESRQHIATAARVLVVGTSLTVFPAASLVRAARGRAEKILIALDMDKLPFGFKFMRGKAGGIVPHLCDRWLEEAAGSKSV</sequence>
<dbReference type="PANTHER" id="PTHR11085:SF4">
    <property type="entry name" value="NAD-DEPENDENT PROTEIN DEACYLASE"/>
    <property type="match status" value="1"/>
</dbReference>
<keyword evidence="7" id="KW-1185">Reference proteome</keyword>
<dbReference type="InterPro" id="IPR026591">
    <property type="entry name" value="Sirtuin_cat_small_dom_sf"/>
</dbReference>
<keyword evidence="3" id="KW-0520">NAD</keyword>
<accession>A0A318JHP9</accession>
<evidence type="ECO:0000313" key="6">
    <source>
        <dbReference type="EMBL" id="PXX39782.1"/>
    </source>
</evidence>
<organism evidence="6 7">
    <name type="scientific">Undibacterium pigrum</name>
    <dbReference type="NCBI Taxonomy" id="401470"/>
    <lineage>
        <taxon>Bacteria</taxon>
        <taxon>Pseudomonadati</taxon>
        <taxon>Pseudomonadota</taxon>
        <taxon>Betaproteobacteria</taxon>
        <taxon>Burkholderiales</taxon>
        <taxon>Oxalobacteraceae</taxon>
        <taxon>Undibacterium</taxon>
    </lineage>
</organism>
<evidence type="ECO:0000256" key="2">
    <source>
        <dbReference type="ARBA" id="ARBA00022679"/>
    </source>
</evidence>
<feature type="domain" description="Deacetylase sirtuin-type" evidence="5">
    <location>
        <begin position="1"/>
        <end position="232"/>
    </location>
</feature>
<dbReference type="InterPro" id="IPR029035">
    <property type="entry name" value="DHS-like_NAD/FAD-binding_dom"/>
</dbReference>
<proteinExistence type="predicted"/>
<evidence type="ECO:0000256" key="1">
    <source>
        <dbReference type="ARBA" id="ARBA00012928"/>
    </source>
</evidence>
<dbReference type="Proteomes" id="UP000247792">
    <property type="component" value="Unassembled WGS sequence"/>
</dbReference>
<dbReference type="SUPFAM" id="SSF52467">
    <property type="entry name" value="DHS-like NAD/FAD-binding domain"/>
    <property type="match status" value="1"/>
</dbReference>
<dbReference type="EMBL" id="QJKB01000010">
    <property type="protein sequence ID" value="PXX39782.1"/>
    <property type="molecule type" value="Genomic_DNA"/>
</dbReference>
<dbReference type="PROSITE" id="PS50305">
    <property type="entry name" value="SIRTUIN"/>
    <property type="match status" value="1"/>
</dbReference>
<keyword evidence="2" id="KW-0808">Transferase</keyword>
<reference evidence="6 7" key="1">
    <citation type="submission" date="2018-05" db="EMBL/GenBank/DDBJ databases">
        <title>Genomic Encyclopedia of Type Strains, Phase IV (KMG-IV): sequencing the most valuable type-strain genomes for metagenomic binning, comparative biology and taxonomic classification.</title>
        <authorList>
            <person name="Goeker M."/>
        </authorList>
    </citation>
    <scope>NUCLEOTIDE SEQUENCE [LARGE SCALE GENOMIC DNA]</scope>
    <source>
        <strain evidence="6 7">DSM 19792</strain>
    </source>
</reference>
<evidence type="ECO:0000256" key="4">
    <source>
        <dbReference type="PROSITE-ProRule" id="PRU00236"/>
    </source>
</evidence>
<evidence type="ECO:0000313" key="7">
    <source>
        <dbReference type="Proteomes" id="UP000247792"/>
    </source>
</evidence>
<dbReference type="GO" id="GO:0070403">
    <property type="term" value="F:NAD+ binding"/>
    <property type="evidence" value="ECO:0007669"/>
    <property type="project" value="InterPro"/>
</dbReference>
<gene>
    <name evidence="6" type="ORF">DFR42_110148</name>
</gene>
<dbReference type="Pfam" id="PF02146">
    <property type="entry name" value="SIR2"/>
    <property type="match status" value="1"/>
</dbReference>
<dbReference type="EC" id="2.3.1.286" evidence="1"/>
<dbReference type="PANTHER" id="PTHR11085">
    <property type="entry name" value="NAD-DEPENDENT PROTEIN DEACYLASE SIRTUIN-5, MITOCHONDRIAL-RELATED"/>
    <property type="match status" value="1"/>
</dbReference>
<dbReference type="InterPro" id="IPR026590">
    <property type="entry name" value="Ssirtuin_cat_dom"/>
</dbReference>